<feature type="domain" description="Caspase family p20" evidence="5">
    <location>
        <begin position="331"/>
        <end position="465"/>
    </location>
</feature>
<dbReference type="InterPro" id="IPR033139">
    <property type="entry name" value="Caspase_cys_AS"/>
</dbReference>
<dbReference type="PROSITE" id="PS50207">
    <property type="entry name" value="CASPASE_P10"/>
    <property type="match status" value="1"/>
</dbReference>
<dbReference type="AlphaFoldDB" id="A0AAE0VX81"/>
<accession>A0AAE0VX81</accession>
<evidence type="ECO:0000256" key="3">
    <source>
        <dbReference type="SAM" id="MobiDB-lite"/>
    </source>
</evidence>
<dbReference type="SMART" id="SM00115">
    <property type="entry name" value="CASc"/>
    <property type="match status" value="1"/>
</dbReference>
<dbReference type="InterPro" id="IPR011600">
    <property type="entry name" value="Pept_C14_caspase"/>
</dbReference>
<proteinExistence type="inferred from homology"/>
<evidence type="ECO:0000313" key="7">
    <source>
        <dbReference type="Proteomes" id="UP001195483"/>
    </source>
</evidence>
<dbReference type="GO" id="GO:0005737">
    <property type="term" value="C:cytoplasm"/>
    <property type="evidence" value="ECO:0007669"/>
    <property type="project" value="TreeGrafter"/>
</dbReference>
<dbReference type="PANTHER" id="PTHR10454:SF199">
    <property type="entry name" value="CASPASE FAMILY P20 DOMAIN-CONTAINING PROTEIN"/>
    <property type="match status" value="1"/>
</dbReference>
<keyword evidence="7" id="KW-1185">Reference proteome</keyword>
<dbReference type="InterPro" id="IPR001309">
    <property type="entry name" value="Pept_C14_p20"/>
</dbReference>
<dbReference type="SUPFAM" id="SSF52129">
    <property type="entry name" value="Caspase-like"/>
    <property type="match status" value="1"/>
</dbReference>
<dbReference type="InterPro" id="IPR002138">
    <property type="entry name" value="Pept_C14_p10"/>
</dbReference>
<dbReference type="PRINTS" id="PR00376">
    <property type="entry name" value="IL1BCENZYME"/>
</dbReference>
<dbReference type="Proteomes" id="UP001195483">
    <property type="component" value="Unassembled WGS sequence"/>
</dbReference>
<dbReference type="GO" id="GO:0004197">
    <property type="term" value="F:cysteine-type endopeptidase activity"/>
    <property type="evidence" value="ECO:0007669"/>
    <property type="project" value="InterPro"/>
</dbReference>
<dbReference type="PANTHER" id="PTHR10454">
    <property type="entry name" value="CASPASE"/>
    <property type="match status" value="1"/>
</dbReference>
<dbReference type="InterPro" id="IPR002398">
    <property type="entry name" value="Pept_C14"/>
</dbReference>
<evidence type="ECO:0000256" key="2">
    <source>
        <dbReference type="RuleBase" id="RU003971"/>
    </source>
</evidence>
<evidence type="ECO:0000259" key="4">
    <source>
        <dbReference type="PROSITE" id="PS50207"/>
    </source>
</evidence>
<feature type="region of interest" description="Disordered" evidence="3">
    <location>
        <begin position="487"/>
        <end position="525"/>
    </location>
</feature>
<sequence>MSDHMTPEIKAGQFSIEEEQVNANSLTSDRNILENILIRETKANTFQQNTEENRNDHDIGSRDFDNGCIVSADHELDNIGVPDDHGNNTFPEDHDNNTILKDHSNDTFTEEYHNSTIPENNDNKTIPEDYDNNTIPEDYNNNIIPEDHVNNTVPEDHDNNTIPEDHDNNTIPENHDNNNVQKDHKNLYAYYVTDEEDFAFSFMKLFSSKGKKVKTKDKPTHQKVIKDKEKKPLIDQFKQTQRKLLNTKDEHGVITNHPYIQALSGGGICNSSVTGASTGTLKLSAKANLVNFSTGKRPVEESRGGQYPDSYKDISHNPCIASDLYDFSHPHRGYAIIIVNKYFEMLFPRNGAEVDVQKTRLVLRKLGYRIKNIERQNLDKESTLAILHDARDADHSKMDSFAIFISSHGDEIKNPRNGKKEHAIYCSDDQYIFTGDILEMFSDDNCPSLKGKPKLFFIQACRGTNVDSGVEIGITINAGKKLLKDRDEHNSRFRSHHDGKSDEEMVESVMSSKSESKPTRGCDQSVDDTDTRDCVDVSENKPIVHCNNDCLVMYGIPSGHFAWRSNYDGSWMLHYLWEEVMNYDYQKPCSFLKVLTAVNRKMAGRETHVPDNPEKTGKKAISVIIHQLDKDIIFQQKDIDYVGCTIARNGIP</sequence>
<reference evidence="6" key="3">
    <citation type="submission" date="2023-05" db="EMBL/GenBank/DDBJ databases">
        <authorList>
            <person name="Smith C.H."/>
        </authorList>
    </citation>
    <scope>NUCLEOTIDE SEQUENCE</scope>
    <source>
        <strain evidence="6">CHS0354</strain>
        <tissue evidence="6">Mantle</tissue>
    </source>
</reference>
<dbReference type="PROSITE" id="PS01122">
    <property type="entry name" value="CASPASE_CYS"/>
    <property type="match status" value="1"/>
</dbReference>
<comment type="similarity">
    <text evidence="1 2">Belongs to the peptidase C14A family.</text>
</comment>
<protein>
    <submittedName>
        <fullName evidence="6">Uncharacterized protein</fullName>
    </submittedName>
</protein>
<gene>
    <name evidence="6" type="ORF">CHS0354_031369</name>
</gene>
<comment type="caution">
    <text evidence="6">The sequence shown here is derived from an EMBL/GenBank/DDBJ whole genome shotgun (WGS) entry which is preliminary data.</text>
</comment>
<reference evidence="6" key="2">
    <citation type="journal article" date="2021" name="Genome Biol. Evol.">
        <title>Developing a high-quality reference genome for a parasitic bivalve with doubly uniparental inheritance (Bivalvia: Unionida).</title>
        <authorList>
            <person name="Smith C.H."/>
        </authorList>
    </citation>
    <scope>NUCLEOTIDE SEQUENCE</scope>
    <source>
        <strain evidence="6">CHS0354</strain>
        <tissue evidence="6">Mantle</tissue>
    </source>
</reference>
<feature type="compositionally biased region" description="Basic and acidic residues" evidence="3">
    <location>
        <begin position="487"/>
        <end position="503"/>
    </location>
</feature>
<organism evidence="6 7">
    <name type="scientific">Potamilus streckersoni</name>
    <dbReference type="NCBI Taxonomy" id="2493646"/>
    <lineage>
        <taxon>Eukaryota</taxon>
        <taxon>Metazoa</taxon>
        <taxon>Spiralia</taxon>
        <taxon>Lophotrochozoa</taxon>
        <taxon>Mollusca</taxon>
        <taxon>Bivalvia</taxon>
        <taxon>Autobranchia</taxon>
        <taxon>Heteroconchia</taxon>
        <taxon>Palaeoheterodonta</taxon>
        <taxon>Unionida</taxon>
        <taxon>Unionoidea</taxon>
        <taxon>Unionidae</taxon>
        <taxon>Ambleminae</taxon>
        <taxon>Lampsilini</taxon>
        <taxon>Potamilus</taxon>
    </lineage>
</organism>
<dbReference type="Gene3D" id="3.40.50.1460">
    <property type="match status" value="1"/>
</dbReference>
<name>A0AAE0VX81_9BIVA</name>
<feature type="domain" description="Caspase family p10" evidence="4">
    <location>
        <begin position="549"/>
        <end position="636"/>
    </location>
</feature>
<dbReference type="PROSITE" id="PS50208">
    <property type="entry name" value="CASPASE_P20"/>
    <property type="match status" value="1"/>
</dbReference>
<reference evidence="6" key="1">
    <citation type="journal article" date="2021" name="Genome Biol. Evol.">
        <title>A High-Quality Reference Genome for a Parasitic Bivalve with Doubly Uniparental Inheritance (Bivalvia: Unionida).</title>
        <authorList>
            <person name="Smith C.H."/>
        </authorList>
    </citation>
    <scope>NUCLEOTIDE SEQUENCE</scope>
    <source>
        <strain evidence="6">CHS0354</strain>
    </source>
</reference>
<evidence type="ECO:0000313" key="6">
    <source>
        <dbReference type="EMBL" id="KAK3593309.1"/>
    </source>
</evidence>
<dbReference type="Pfam" id="PF00656">
    <property type="entry name" value="Peptidase_C14"/>
    <property type="match status" value="1"/>
</dbReference>
<dbReference type="InterPro" id="IPR015917">
    <property type="entry name" value="Pept_C14A"/>
</dbReference>
<evidence type="ECO:0000256" key="1">
    <source>
        <dbReference type="ARBA" id="ARBA00010134"/>
    </source>
</evidence>
<dbReference type="GO" id="GO:0006915">
    <property type="term" value="P:apoptotic process"/>
    <property type="evidence" value="ECO:0007669"/>
    <property type="project" value="TreeGrafter"/>
</dbReference>
<dbReference type="InterPro" id="IPR029030">
    <property type="entry name" value="Caspase-like_dom_sf"/>
</dbReference>
<dbReference type="GO" id="GO:0043525">
    <property type="term" value="P:positive regulation of neuron apoptotic process"/>
    <property type="evidence" value="ECO:0007669"/>
    <property type="project" value="TreeGrafter"/>
</dbReference>
<evidence type="ECO:0000259" key="5">
    <source>
        <dbReference type="PROSITE" id="PS50208"/>
    </source>
</evidence>
<dbReference type="GO" id="GO:0006508">
    <property type="term" value="P:proteolysis"/>
    <property type="evidence" value="ECO:0007669"/>
    <property type="project" value="InterPro"/>
</dbReference>
<dbReference type="EMBL" id="JAEAOA010001877">
    <property type="protein sequence ID" value="KAK3593309.1"/>
    <property type="molecule type" value="Genomic_DNA"/>
</dbReference>